<dbReference type="Proteomes" id="UP000235145">
    <property type="component" value="Unassembled WGS sequence"/>
</dbReference>
<feature type="region of interest" description="Disordered" evidence="1">
    <location>
        <begin position="82"/>
        <end position="169"/>
    </location>
</feature>
<comment type="caution">
    <text evidence="2">The sequence shown here is derived from an EMBL/GenBank/DDBJ whole genome shotgun (WGS) entry which is preliminary data.</text>
</comment>
<name>A0A9R1W2Q6_LACSA</name>
<sequence>MQGVNFNKTKLSPLKGDNVVEDNEVIEFIEGIEEDILTENIKLGLLDIDNMLEAGYSMVEIKAMADVNDFIDVHHFDEDDVGLDGGVEGVGDEAAGDGDGDREGNSVGDEVACDSDEEGHGAGDVDDSDGAEDDGDGHEGGVDEMGDDEGNQGDDEGREVVPMVGRIRKTSERITKTKLRNDVYDKYGGGSSYINTINLQ</sequence>
<gene>
    <name evidence="2" type="ORF">LSAT_V11C300138300</name>
</gene>
<dbReference type="AlphaFoldDB" id="A0A9R1W2Q6"/>
<evidence type="ECO:0000256" key="1">
    <source>
        <dbReference type="SAM" id="MobiDB-lite"/>
    </source>
</evidence>
<evidence type="ECO:0000313" key="2">
    <source>
        <dbReference type="EMBL" id="KAJ0216003.1"/>
    </source>
</evidence>
<reference evidence="2 3" key="1">
    <citation type="journal article" date="2017" name="Nat. Commun.">
        <title>Genome assembly with in vitro proximity ligation data and whole-genome triplication in lettuce.</title>
        <authorList>
            <person name="Reyes-Chin-Wo S."/>
            <person name="Wang Z."/>
            <person name="Yang X."/>
            <person name="Kozik A."/>
            <person name="Arikit S."/>
            <person name="Song C."/>
            <person name="Xia L."/>
            <person name="Froenicke L."/>
            <person name="Lavelle D.O."/>
            <person name="Truco M.J."/>
            <person name="Xia R."/>
            <person name="Zhu S."/>
            <person name="Xu C."/>
            <person name="Xu H."/>
            <person name="Xu X."/>
            <person name="Cox K."/>
            <person name="Korf I."/>
            <person name="Meyers B.C."/>
            <person name="Michelmore R.W."/>
        </authorList>
    </citation>
    <scope>NUCLEOTIDE SEQUENCE [LARGE SCALE GENOMIC DNA]</scope>
    <source>
        <strain evidence="3">cv. Salinas</strain>
        <tissue evidence="2">Seedlings</tissue>
    </source>
</reference>
<feature type="compositionally biased region" description="Acidic residues" evidence="1">
    <location>
        <begin position="124"/>
        <end position="157"/>
    </location>
</feature>
<organism evidence="2 3">
    <name type="scientific">Lactuca sativa</name>
    <name type="common">Garden lettuce</name>
    <dbReference type="NCBI Taxonomy" id="4236"/>
    <lineage>
        <taxon>Eukaryota</taxon>
        <taxon>Viridiplantae</taxon>
        <taxon>Streptophyta</taxon>
        <taxon>Embryophyta</taxon>
        <taxon>Tracheophyta</taxon>
        <taxon>Spermatophyta</taxon>
        <taxon>Magnoliopsida</taxon>
        <taxon>eudicotyledons</taxon>
        <taxon>Gunneridae</taxon>
        <taxon>Pentapetalae</taxon>
        <taxon>asterids</taxon>
        <taxon>campanulids</taxon>
        <taxon>Asterales</taxon>
        <taxon>Asteraceae</taxon>
        <taxon>Cichorioideae</taxon>
        <taxon>Cichorieae</taxon>
        <taxon>Lactucinae</taxon>
        <taxon>Lactuca</taxon>
    </lineage>
</organism>
<evidence type="ECO:0000313" key="3">
    <source>
        <dbReference type="Proteomes" id="UP000235145"/>
    </source>
</evidence>
<proteinExistence type="predicted"/>
<accession>A0A9R1W2Q6</accession>
<keyword evidence="3" id="KW-1185">Reference proteome</keyword>
<dbReference type="EMBL" id="NBSK02000003">
    <property type="protein sequence ID" value="KAJ0216003.1"/>
    <property type="molecule type" value="Genomic_DNA"/>
</dbReference>
<protein>
    <submittedName>
        <fullName evidence="2">Uncharacterized protein</fullName>
    </submittedName>
</protein>